<evidence type="ECO:0000313" key="2">
    <source>
        <dbReference type="EMBL" id="MFL0163971.1"/>
    </source>
</evidence>
<dbReference type="RefSeq" id="WP_406760427.1">
    <property type="nucleotide sequence ID" value="NZ_JBJIAB010000002.1"/>
</dbReference>
<keyword evidence="3" id="KW-1185">Reference proteome</keyword>
<organism evidence="2 3">
    <name type="scientific">Candidatus Clostridium helianthi</name>
    <dbReference type="NCBI Taxonomy" id="3381660"/>
    <lineage>
        <taxon>Bacteria</taxon>
        <taxon>Bacillati</taxon>
        <taxon>Bacillota</taxon>
        <taxon>Clostridia</taxon>
        <taxon>Eubacteriales</taxon>
        <taxon>Clostridiaceae</taxon>
        <taxon>Clostridium</taxon>
    </lineage>
</organism>
<dbReference type="Proteomes" id="UP001623600">
    <property type="component" value="Unassembled WGS sequence"/>
</dbReference>
<protein>
    <submittedName>
        <fullName evidence="2">Uncharacterized protein</fullName>
    </submittedName>
</protein>
<reference evidence="2 3" key="1">
    <citation type="submission" date="2024-11" db="EMBL/GenBank/DDBJ databases">
        <authorList>
            <person name="Heng Y.C."/>
            <person name="Lim A.C.H."/>
            <person name="Lee J.K.Y."/>
            <person name="Kittelmann S."/>
        </authorList>
    </citation>
    <scope>NUCLEOTIDE SEQUENCE [LARGE SCALE GENOMIC DNA]</scope>
    <source>
        <strain evidence="2 3">WILCCON 0112</strain>
    </source>
</reference>
<sequence>MENKILEILKQIKDEQIKSNERLEQLEEGQKRIEKKLDSVHEQTANLTKLDSKGKLKGGLSMTEYKEEILQKAFERGYQRGVKLAKLWVITSLLMQGYDQDLIAKVTEASADEIELVEIAIRMFENGEDIYYVARYTKLEIEEVERIKDCAISEKKHEFVNRYSLFILDNVIFSTLSYFYLLLN</sequence>
<dbReference type="EMBL" id="JBJIAB010000002">
    <property type="protein sequence ID" value="MFL0163971.1"/>
    <property type="molecule type" value="Genomic_DNA"/>
</dbReference>
<comment type="caution">
    <text evidence="2">The sequence shown here is derived from an EMBL/GenBank/DDBJ whole genome shotgun (WGS) entry which is preliminary data.</text>
</comment>
<keyword evidence="1" id="KW-0175">Coiled coil</keyword>
<proteinExistence type="predicted"/>
<feature type="coiled-coil region" evidence="1">
    <location>
        <begin position="6"/>
        <end position="43"/>
    </location>
</feature>
<name>A0ABW8RZG2_9CLOT</name>
<evidence type="ECO:0000313" key="3">
    <source>
        <dbReference type="Proteomes" id="UP001623600"/>
    </source>
</evidence>
<evidence type="ECO:0000256" key="1">
    <source>
        <dbReference type="SAM" id="Coils"/>
    </source>
</evidence>
<gene>
    <name evidence="2" type="ORF">ACJDTP_02675</name>
</gene>
<accession>A0ABW8RZG2</accession>